<proteinExistence type="inferred from homology"/>
<dbReference type="Proteomes" id="UP000078544">
    <property type="component" value="Unassembled WGS sequence"/>
</dbReference>
<dbReference type="InterPro" id="IPR036249">
    <property type="entry name" value="Thioredoxin-like_sf"/>
</dbReference>
<protein>
    <submittedName>
        <fullName evidence="5">Thioredoxin</fullName>
    </submittedName>
</protein>
<dbReference type="OrthoDB" id="2121326at2759"/>
<feature type="region of interest" description="Disordered" evidence="3">
    <location>
        <begin position="176"/>
        <end position="228"/>
    </location>
</feature>
<accession>A0A168DGN7</accession>
<dbReference type="InterPro" id="IPR013766">
    <property type="entry name" value="Thioredoxin_domain"/>
</dbReference>
<evidence type="ECO:0000313" key="6">
    <source>
        <dbReference type="Proteomes" id="UP000078544"/>
    </source>
</evidence>
<dbReference type="PROSITE" id="PS51352">
    <property type="entry name" value="THIOREDOXIN_2"/>
    <property type="match status" value="1"/>
</dbReference>
<dbReference type="CDD" id="cd02947">
    <property type="entry name" value="TRX_family"/>
    <property type="match status" value="1"/>
</dbReference>
<evidence type="ECO:0000256" key="2">
    <source>
        <dbReference type="ARBA" id="ARBA00023157"/>
    </source>
</evidence>
<comment type="similarity">
    <text evidence="1">Belongs to the thioredoxin family.</text>
</comment>
<evidence type="ECO:0000256" key="3">
    <source>
        <dbReference type="SAM" id="MobiDB-lite"/>
    </source>
</evidence>
<gene>
    <name evidence="5" type="ORF">AAL_03691</name>
</gene>
<dbReference type="PRINTS" id="PR00421">
    <property type="entry name" value="THIOREDOXIN"/>
</dbReference>
<feature type="domain" description="Thioredoxin" evidence="4">
    <location>
        <begin position="1"/>
        <end position="109"/>
    </location>
</feature>
<organism evidence="5 6">
    <name type="scientific">Moelleriella libera RCEF 2490</name>
    <dbReference type="NCBI Taxonomy" id="1081109"/>
    <lineage>
        <taxon>Eukaryota</taxon>
        <taxon>Fungi</taxon>
        <taxon>Dikarya</taxon>
        <taxon>Ascomycota</taxon>
        <taxon>Pezizomycotina</taxon>
        <taxon>Sordariomycetes</taxon>
        <taxon>Hypocreomycetidae</taxon>
        <taxon>Hypocreales</taxon>
        <taxon>Clavicipitaceae</taxon>
        <taxon>Moelleriella</taxon>
    </lineage>
</organism>
<comment type="caution">
    <text evidence="5">The sequence shown here is derived from an EMBL/GenBank/DDBJ whole genome shotgun (WGS) entry which is preliminary data.</text>
</comment>
<dbReference type="PROSITE" id="PS00194">
    <property type="entry name" value="THIOREDOXIN_1"/>
    <property type="match status" value="1"/>
</dbReference>
<dbReference type="AlphaFoldDB" id="A0A168DGN7"/>
<dbReference type="STRING" id="1081109.A0A168DGN7"/>
<keyword evidence="6" id="KW-1185">Reference proteome</keyword>
<dbReference type="EMBL" id="AZGY01000006">
    <property type="protein sequence ID" value="KZZ97727.1"/>
    <property type="molecule type" value="Genomic_DNA"/>
</dbReference>
<keyword evidence="2" id="KW-1015">Disulfide bond</keyword>
<sequence length="228" mass="23893">MSGLIEIRSLSEWQSLLSSTSVVIADFYADWCGPCKMIAPHFQRLASQHSTPRKVAFAKVNVDSQSEVAQQNKVSAMPTFKIFHNGSCIQTIQGADTSALSSAIAKAVQLAGSGKAPEAIFKTPGRTLGGESVSSRPTLEFGGLLNLLVSFVGLYVVSFFALDGQLAAENSRFNTANAQRERSALSRGSSAGPRADSTSTPGPGPGAKAAGGATRPQQRATFKTLADL</sequence>
<name>A0A168DGN7_9HYPO</name>
<reference evidence="5 6" key="1">
    <citation type="journal article" date="2016" name="Genome Biol. Evol.">
        <title>Divergent and convergent evolution of fungal pathogenicity.</title>
        <authorList>
            <person name="Shang Y."/>
            <person name="Xiao G."/>
            <person name="Zheng P."/>
            <person name="Cen K."/>
            <person name="Zhan S."/>
            <person name="Wang C."/>
        </authorList>
    </citation>
    <scope>NUCLEOTIDE SEQUENCE [LARGE SCALE GENOMIC DNA]</scope>
    <source>
        <strain evidence="5 6">RCEF 2490</strain>
    </source>
</reference>
<dbReference type="SUPFAM" id="SSF52833">
    <property type="entry name" value="Thioredoxin-like"/>
    <property type="match status" value="1"/>
</dbReference>
<dbReference type="PANTHER" id="PTHR46115">
    <property type="entry name" value="THIOREDOXIN-LIKE PROTEIN 1"/>
    <property type="match status" value="1"/>
</dbReference>
<evidence type="ECO:0000259" key="4">
    <source>
        <dbReference type="PROSITE" id="PS51352"/>
    </source>
</evidence>
<dbReference type="Pfam" id="PF00085">
    <property type="entry name" value="Thioredoxin"/>
    <property type="match status" value="1"/>
</dbReference>
<evidence type="ECO:0000256" key="1">
    <source>
        <dbReference type="ARBA" id="ARBA00008987"/>
    </source>
</evidence>
<evidence type="ECO:0000313" key="5">
    <source>
        <dbReference type="EMBL" id="KZZ97727.1"/>
    </source>
</evidence>
<dbReference type="InterPro" id="IPR017937">
    <property type="entry name" value="Thioredoxin_CS"/>
</dbReference>
<dbReference type="Gene3D" id="3.40.30.10">
    <property type="entry name" value="Glutaredoxin"/>
    <property type="match status" value="1"/>
</dbReference>